<dbReference type="InterPro" id="IPR036390">
    <property type="entry name" value="WH_DNA-bd_sf"/>
</dbReference>
<gene>
    <name evidence="2" type="ORF">C1I60_12540</name>
</gene>
<evidence type="ECO:0000259" key="1">
    <source>
        <dbReference type="PROSITE" id="PS51063"/>
    </source>
</evidence>
<dbReference type="InterPro" id="IPR014710">
    <property type="entry name" value="RmlC-like_jellyroll"/>
</dbReference>
<dbReference type="PROSITE" id="PS51063">
    <property type="entry name" value="HTH_CRP_2"/>
    <property type="match status" value="1"/>
</dbReference>
<protein>
    <recommendedName>
        <fullName evidence="1">HTH crp-type domain-containing protein</fullName>
    </recommendedName>
</protein>
<dbReference type="AlphaFoldDB" id="A0A4U2PX28"/>
<dbReference type="Proteomes" id="UP000308114">
    <property type="component" value="Unassembled WGS sequence"/>
</dbReference>
<evidence type="ECO:0000313" key="3">
    <source>
        <dbReference type="Proteomes" id="UP000308114"/>
    </source>
</evidence>
<dbReference type="SUPFAM" id="SSF46785">
    <property type="entry name" value="Winged helix' DNA-binding domain"/>
    <property type="match status" value="1"/>
</dbReference>
<dbReference type="Pfam" id="PF13545">
    <property type="entry name" value="HTH_Crp_2"/>
    <property type="match status" value="1"/>
</dbReference>
<accession>A0A4U2PX28</accession>
<evidence type="ECO:0000313" key="2">
    <source>
        <dbReference type="EMBL" id="TKH44165.1"/>
    </source>
</evidence>
<dbReference type="GO" id="GO:0003677">
    <property type="term" value="F:DNA binding"/>
    <property type="evidence" value="ECO:0007669"/>
    <property type="project" value="InterPro"/>
</dbReference>
<name>A0A4U2PX28_9BACL</name>
<comment type="caution">
    <text evidence="2">The sequence shown here is derived from an EMBL/GenBank/DDBJ whole genome shotgun (WGS) entry which is preliminary data.</text>
</comment>
<dbReference type="RefSeq" id="WP_137062001.1">
    <property type="nucleotide sequence ID" value="NZ_PNXQ01000012.1"/>
</dbReference>
<proteinExistence type="predicted"/>
<sequence>MQNHRFNNELLRHLSYKLLTCTTASRINLLASVEERLASYLLTTQLQNEFGKEIHTPHIPEIASLIGTTARHVNRVIQKLSDDNILRKEQKKITVLDWERLDELSNGLRYE</sequence>
<reference evidence="2 3" key="1">
    <citation type="submission" date="2018-01" db="EMBL/GenBank/DDBJ databases">
        <title>Bacillales members from the olive rhizosphere are effective biological control agents against Verticillium dahliae.</title>
        <authorList>
            <person name="Gomez-Lama C."/>
            <person name="Legarda G."/>
            <person name="Ruano-Rosa D."/>
            <person name="Pizarro-Tobias P."/>
            <person name="Valverde-Corredor A."/>
            <person name="Niqui J.L."/>
            <person name="Trivino J.C."/>
            <person name="Roca A."/>
            <person name="Mercado-Blanco J."/>
        </authorList>
    </citation>
    <scope>NUCLEOTIDE SEQUENCE [LARGE SCALE GENOMIC DNA]</scope>
    <source>
        <strain evidence="2 3">PIC167</strain>
    </source>
</reference>
<organism evidence="2 3">
    <name type="scientific">Paenibacillus terrae</name>
    <dbReference type="NCBI Taxonomy" id="159743"/>
    <lineage>
        <taxon>Bacteria</taxon>
        <taxon>Bacillati</taxon>
        <taxon>Bacillota</taxon>
        <taxon>Bacilli</taxon>
        <taxon>Bacillales</taxon>
        <taxon>Paenibacillaceae</taxon>
        <taxon>Paenibacillus</taxon>
    </lineage>
</organism>
<dbReference type="Gene3D" id="2.60.120.10">
    <property type="entry name" value="Jelly Rolls"/>
    <property type="match status" value="1"/>
</dbReference>
<feature type="domain" description="HTH crp-type" evidence="1">
    <location>
        <begin position="31"/>
        <end position="99"/>
    </location>
</feature>
<dbReference type="EMBL" id="PNXQ01000012">
    <property type="protein sequence ID" value="TKH44165.1"/>
    <property type="molecule type" value="Genomic_DNA"/>
</dbReference>
<dbReference type="GO" id="GO:0006355">
    <property type="term" value="P:regulation of DNA-templated transcription"/>
    <property type="evidence" value="ECO:0007669"/>
    <property type="project" value="InterPro"/>
</dbReference>
<dbReference type="InterPro" id="IPR012318">
    <property type="entry name" value="HTH_CRP"/>
</dbReference>